<dbReference type="InterPro" id="IPR011009">
    <property type="entry name" value="Kinase-like_dom_sf"/>
</dbReference>
<evidence type="ECO:0000256" key="7">
    <source>
        <dbReference type="ARBA" id="ARBA00047899"/>
    </source>
</evidence>
<dbReference type="PANTHER" id="PTHR24054:SF0">
    <property type="entry name" value="CASEIN KINASE II SUBUNIT ALPHA"/>
    <property type="match status" value="1"/>
</dbReference>
<comment type="similarity">
    <text evidence="9">Belongs to the protein kinase superfamily. Ser/Thr protein kinase family. CK2 subfamily.</text>
</comment>
<keyword evidence="6 10" id="KW-0067">ATP-binding</keyword>
<dbReference type="FunFam" id="1.10.510.10:FF:000059">
    <property type="entry name" value="Casein kinase II subunit alpha"/>
    <property type="match status" value="1"/>
</dbReference>
<dbReference type="GO" id="GO:0005634">
    <property type="term" value="C:nucleus"/>
    <property type="evidence" value="ECO:0007669"/>
    <property type="project" value="TreeGrafter"/>
</dbReference>
<dbReference type="FunFam" id="3.30.200.20:FF:000088">
    <property type="entry name" value="Casein kinase II subunit alpha"/>
    <property type="match status" value="1"/>
</dbReference>
<dbReference type="EMBL" id="JRKL02002443">
    <property type="protein sequence ID" value="KAF3958935.1"/>
    <property type="molecule type" value="Genomic_DNA"/>
</dbReference>
<dbReference type="EC" id="2.7.11.1" evidence="1"/>
<dbReference type="InterPro" id="IPR025525">
    <property type="entry name" value="hAT-like_transposase_RNase-H"/>
</dbReference>
<dbReference type="GO" id="GO:0005829">
    <property type="term" value="C:cytosol"/>
    <property type="evidence" value="ECO:0007669"/>
    <property type="project" value="TreeGrafter"/>
</dbReference>
<proteinExistence type="inferred from homology"/>
<evidence type="ECO:0000256" key="5">
    <source>
        <dbReference type="ARBA" id="ARBA00022777"/>
    </source>
</evidence>
<evidence type="ECO:0000313" key="13">
    <source>
        <dbReference type="EMBL" id="KAF3958935.1"/>
    </source>
</evidence>
<keyword evidence="2" id="KW-0723">Serine/threonine-protein kinase</keyword>
<dbReference type="Proteomes" id="UP000737018">
    <property type="component" value="Unassembled WGS sequence"/>
</dbReference>
<evidence type="ECO:0000256" key="3">
    <source>
        <dbReference type="ARBA" id="ARBA00022679"/>
    </source>
</evidence>
<dbReference type="PROSITE" id="PS50011">
    <property type="entry name" value="PROTEIN_KINASE_DOM"/>
    <property type="match status" value="1"/>
</dbReference>
<accession>A0A8J4QU56</accession>
<keyword evidence="3" id="KW-0808">Transferase</keyword>
<dbReference type="InterPro" id="IPR012337">
    <property type="entry name" value="RNaseH-like_sf"/>
</dbReference>
<dbReference type="GO" id="GO:0003677">
    <property type="term" value="F:DNA binding"/>
    <property type="evidence" value="ECO:0007669"/>
    <property type="project" value="InterPro"/>
</dbReference>
<dbReference type="GO" id="GO:0005956">
    <property type="term" value="C:protein kinase CK2 complex"/>
    <property type="evidence" value="ECO:0007669"/>
    <property type="project" value="TreeGrafter"/>
</dbReference>
<dbReference type="Pfam" id="PF00069">
    <property type="entry name" value="Pkinase"/>
    <property type="match status" value="1"/>
</dbReference>
<dbReference type="AlphaFoldDB" id="A0A8J4QU56"/>
<evidence type="ECO:0000256" key="2">
    <source>
        <dbReference type="ARBA" id="ARBA00022527"/>
    </source>
</evidence>
<dbReference type="InterPro" id="IPR000719">
    <property type="entry name" value="Prot_kinase_dom"/>
</dbReference>
<organism evidence="13 14">
    <name type="scientific">Castanea mollissima</name>
    <name type="common">Chinese chestnut</name>
    <dbReference type="NCBI Taxonomy" id="60419"/>
    <lineage>
        <taxon>Eukaryota</taxon>
        <taxon>Viridiplantae</taxon>
        <taxon>Streptophyta</taxon>
        <taxon>Embryophyta</taxon>
        <taxon>Tracheophyta</taxon>
        <taxon>Spermatophyta</taxon>
        <taxon>Magnoliopsida</taxon>
        <taxon>eudicotyledons</taxon>
        <taxon>Gunneridae</taxon>
        <taxon>Pentapetalae</taxon>
        <taxon>rosids</taxon>
        <taxon>fabids</taxon>
        <taxon>Fagales</taxon>
        <taxon>Fagaceae</taxon>
        <taxon>Castanea</taxon>
    </lineage>
</organism>
<comment type="catalytic activity">
    <reaction evidence="8">
        <text>L-seryl-[protein] + ATP = O-phospho-L-seryl-[protein] + ADP + H(+)</text>
        <dbReference type="Rhea" id="RHEA:17989"/>
        <dbReference type="Rhea" id="RHEA-COMP:9863"/>
        <dbReference type="Rhea" id="RHEA-COMP:11604"/>
        <dbReference type="ChEBI" id="CHEBI:15378"/>
        <dbReference type="ChEBI" id="CHEBI:29999"/>
        <dbReference type="ChEBI" id="CHEBI:30616"/>
        <dbReference type="ChEBI" id="CHEBI:83421"/>
        <dbReference type="ChEBI" id="CHEBI:456216"/>
        <dbReference type="EC" id="2.7.11.1"/>
    </reaction>
</comment>
<keyword evidence="5" id="KW-0418">Kinase</keyword>
<dbReference type="OrthoDB" id="10254671at2759"/>
<feature type="compositionally biased region" description="Acidic residues" evidence="11">
    <location>
        <begin position="25"/>
        <end position="40"/>
    </location>
</feature>
<keyword evidence="14" id="KW-1185">Reference proteome</keyword>
<comment type="catalytic activity">
    <reaction evidence="7">
        <text>L-threonyl-[protein] + ATP = O-phospho-L-threonyl-[protein] + ADP + H(+)</text>
        <dbReference type="Rhea" id="RHEA:46608"/>
        <dbReference type="Rhea" id="RHEA-COMP:11060"/>
        <dbReference type="Rhea" id="RHEA-COMP:11605"/>
        <dbReference type="ChEBI" id="CHEBI:15378"/>
        <dbReference type="ChEBI" id="CHEBI:30013"/>
        <dbReference type="ChEBI" id="CHEBI:30616"/>
        <dbReference type="ChEBI" id="CHEBI:61977"/>
        <dbReference type="ChEBI" id="CHEBI:456216"/>
        <dbReference type="EC" id="2.7.11.1"/>
    </reaction>
</comment>
<name>A0A8J4QU56_9ROSI</name>
<keyword evidence="4 10" id="KW-0547">Nucleotide-binding</keyword>
<dbReference type="PROSITE" id="PS00107">
    <property type="entry name" value="PROTEIN_KINASE_ATP"/>
    <property type="match status" value="1"/>
</dbReference>
<dbReference type="GO" id="GO:0004674">
    <property type="term" value="F:protein serine/threonine kinase activity"/>
    <property type="evidence" value="ECO:0007669"/>
    <property type="project" value="UniProtKB-KW"/>
</dbReference>
<evidence type="ECO:0000256" key="6">
    <source>
        <dbReference type="ARBA" id="ARBA00022840"/>
    </source>
</evidence>
<evidence type="ECO:0000259" key="12">
    <source>
        <dbReference type="PROSITE" id="PS50011"/>
    </source>
</evidence>
<dbReference type="PANTHER" id="PTHR24054">
    <property type="entry name" value="CASEIN KINASE II SUBUNIT ALPHA"/>
    <property type="match status" value="1"/>
</dbReference>
<sequence length="713" mass="82275">MLEAAVKFRNAFERLQEEDSQFDLYFNDDDNDENEVGVEDDNGRGKGRRRKNIGPPNVLDWGKAGIFVQFLKLFYKVTLRFSGSLYVTSNAFFHELVLVQSKLLTLSRSEDNMLKNMADSMRKTYDKYWENIQNINFLLYVVIVLDPHYKLRYIMFSFKQVYENSKAKELTTMVKATLTKLYKHYLQKDTSANVAKPSVSQTFEEMDVDDEEEDDNNTATSNECIGEARKVIVVAEEKVRGLELPLEEFSRTSYVLRPEKLVLDGLVKPKQGWFGLGTIKFDGHKAPSIHTLPPSPPPASSFCQKPILTLPLITATFLSSISPVLPLPHRPPHRLLSDTDLSPSETPPPPQPPTQHQHQHQHQLTSPRSLRPLPTPETLAQKIGKSIRRPGAPSKARVYADINVIRPKDYWDYESLTVQWGEQDDYEVVRKVGRGKYSEVFEGVHCTDNEKCVIKILKPVKKKKIKREIKILQNLCGGPNIVKLLDIVRDQQSKTPSLIFEYVNNTDFKVLYPTLSDYDIRYYIYELLKALDYCHSQEFYHPGKEYNVRVASRYFKGPELLVDLQDYDYSLDLWSLGCMFAGMIFRKEPFFYGHDNYDQLVKIAKVLGTDELNTYLSKYRIELDPHLAALVGRHSRKPWSKFINVDNQHLALPEAVDFVDKLLRYDHQERPTAKEAMAHPYFYPVRNAESSRTRSQILLCNLNMVGSCTWCAL</sequence>
<evidence type="ECO:0000313" key="14">
    <source>
        <dbReference type="Proteomes" id="UP000737018"/>
    </source>
</evidence>
<dbReference type="Gene3D" id="3.30.200.20">
    <property type="entry name" value="Phosphorylase Kinase, domain 1"/>
    <property type="match status" value="1"/>
</dbReference>
<comment type="caution">
    <text evidence="13">The sequence shown here is derived from an EMBL/GenBank/DDBJ whole genome shotgun (WGS) entry which is preliminary data.</text>
</comment>
<evidence type="ECO:0000256" key="8">
    <source>
        <dbReference type="ARBA" id="ARBA00048679"/>
    </source>
</evidence>
<feature type="region of interest" description="Disordered" evidence="11">
    <location>
        <begin position="25"/>
        <end position="51"/>
    </location>
</feature>
<gene>
    <name evidence="13" type="ORF">CMV_016207</name>
</gene>
<reference evidence="13" key="1">
    <citation type="submission" date="2020-03" db="EMBL/GenBank/DDBJ databases">
        <title>Castanea mollissima Vanexum genome sequencing.</title>
        <authorList>
            <person name="Staton M."/>
        </authorList>
    </citation>
    <scope>NUCLEOTIDE SEQUENCE</scope>
    <source>
        <tissue evidence="13">Leaf</tissue>
    </source>
</reference>
<dbReference type="CDD" id="cd14132">
    <property type="entry name" value="STKc_CK2_alpha"/>
    <property type="match status" value="1"/>
</dbReference>
<feature type="binding site" evidence="10">
    <location>
        <position position="455"/>
    </location>
    <ligand>
        <name>ATP</name>
        <dbReference type="ChEBI" id="CHEBI:30616"/>
    </ligand>
</feature>
<dbReference type="InterPro" id="IPR045216">
    <property type="entry name" value="CK2_alpha"/>
</dbReference>
<evidence type="ECO:0000256" key="11">
    <source>
        <dbReference type="SAM" id="MobiDB-lite"/>
    </source>
</evidence>
<dbReference type="Pfam" id="PF14372">
    <property type="entry name" value="hAT-like_RNase-H"/>
    <property type="match status" value="1"/>
</dbReference>
<dbReference type="SUPFAM" id="SSF53098">
    <property type="entry name" value="Ribonuclease H-like"/>
    <property type="match status" value="1"/>
</dbReference>
<dbReference type="GO" id="GO:0051726">
    <property type="term" value="P:regulation of cell cycle"/>
    <property type="evidence" value="ECO:0007669"/>
    <property type="project" value="TreeGrafter"/>
</dbReference>
<feature type="region of interest" description="Disordered" evidence="11">
    <location>
        <begin position="329"/>
        <end position="375"/>
    </location>
</feature>
<evidence type="ECO:0000256" key="4">
    <source>
        <dbReference type="ARBA" id="ARBA00022741"/>
    </source>
</evidence>
<dbReference type="GO" id="GO:0005524">
    <property type="term" value="F:ATP binding"/>
    <property type="evidence" value="ECO:0007669"/>
    <property type="project" value="UniProtKB-UniRule"/>
</dbReference>
<dbReference type="SUPFAM" id="SSF56112">
    <property type="entry name" value="Protein kinase-like (PK-like)"/>
    <property type="match status" value="1"/>
</dbReference>
<evidence type="ECO:0000256" key="10">
    <source>
        <dbReference type="PROSITE-ProRule" id="PRU10141"/>
    </source>
</evidence>
<protein>
    <recommendedName>
        <fullName evidence="1">non-specific serine/threonine protein kinase</fullName>
        <ecNumber evidence="1">2.7.11.1</ecNumber>
    </recommendedName>
</protein>
<dbReference type="InterPro" id="IPR017441">
    <property type="entry name" value="Protein_kinase_ATP_BS"/>
</dbReference>
<dbReference type="Gene3D" id="1.10.510.10">
    <property type="entry name" value="Transferase(Phosphotransferase) domain 1"/>
    <property type="match status" value="1"/>
</dbReference>
<evidence type="ECO:0000256" key="1">
    <source>
        <dbReference type="ARBA" id="ARBA00012513"/>
    </source>
</evidence>
<feature type="domain" description="Protein kinase" evidence="12">
    <location>
        <begin position="426"/>
        <end position="682"/>
    </location>
</feature>
<evidence type="ECO:0000256" key="9">
    <source>
        <dbReference type="ARBA" id="ARBA00061236"/>
    </source>
</evidence>